<dbReference type="PANTHER" id="PTHR45527:SF1">
    <property type="entry name" value="FATTY ACID SYNTHASE"/>
    <property type="match status" value="1"/>
</dbReference>
<reference evidence="3" key="1">
    <citation type="submission" date="2022-06" db="EMBL/GenBank/DDBJ databases">
        <title>Draft genome sequence of Streptomyces sp. RB6PN25 isolated from peat swamp forest in Thailand.</title>
        <authorList>
            <person name="Duangmal K."/>
            <person name="Klaysubun C."/>
        </authorList>
    </citation>
    <scope>NUCLEOTIDE SEQUENCE</scope>
    <source>
        <strain evidence="3">RB6PN25</strain>
    </source>
</reference>
<dbReference type="SUPFAM" id="SSF56801">
    <property type="entry name" value="Acetyl-CoA synthetase-like"/>
    <property type="match status" value="1"/>
</dbReference>
<dbReference type="Pfam" id="PF13193">
    <property type="entry name" value="AMP-binding_C"/>
    <property type="match status" value="1"/>
</dbReference>
<dbReference type="Gene3D" id="3.30.300.30">
    <property type="match status" value="1"/>
</dbReference>
<dbReference type="EMBL" id="JANFNG010000006">
    <property type="protein sequence ID" value="MCQ4081074.1"/>
    <property type="molecule type" value="Genomic_DNA"/>
</dbReference>
<dbReference type="InterPro" id="IPR020845">
    <property type="entry name" value="AMP-binding_CS"/>
</dbReference>
<evidence type="ECO:0000259" key="2">
    <source>
        <dbReference type="Pfam" id="PF13193"/>
    </source>
</evidence>
<feature type="domain" description="AMP-dependent synthetase/ligase" evidence="1">
    <location>
        <begin position="12"/>
        <end position="360"/>
    </location>
</feature>
<comment type="caution">
    <text evidence="3">The sequence shown here is derived from an EMBL/GenBank/DDBJ whole genome shotgun (WGS) entry which is preliminary data.</text>
</comment>
<name>A0ABT1PTS0_9ACTN</name>
<dbReference type="InterPro" id="IPR000873">
    <property type="entry name" value="AMP-dep_synth/lig_dom"/>
</dbReference>
<protein>
    <submittedName>
        <fullName evidence="3">AMP-binding protein</fullName>
    </submittedName>
</protein>
<accession>A0ABT1PTS0</accession>
<evidence type="ECO:0000313" key="4">
    <source>
        <dbReference type="Proteomes" id="UP001057702"/>
    </source>
</evidence>
<evidence type="ECO:0000259" key="1">
    <source>
        <dbReference type="Pfam" id="PF00501"/>
    </source>
</evidence>
<dbReference type="PROSITE" id="PS00455">
    <property type="entry name" value="AMP_BINDING"/>
    <property type="match status" value="1"/>
</dbReference>
<dbReference type="Pfam" id="PF00501">
    <property type="entry name" value="AMP-binding"/>
    <property type="match status" value="1"/>
</dbReference>
<evidence type="ECO:0000313" key="3">
    <source>
        <dbReference type="EMBL" id="MCQ4081074.1"/>
    </source>
</evidence>
<feature type="domain" description="AMP-binding enzyme C-terminal" evidence="2">
    <location>
        <begin position="424"/>
        <end position="496"/>
    </location>
</feature>
<dbReference type="RefSeq" id="WP_255919981.1">
    <property type="nucleotide sequence ID" value="NZ_JANFNG010000006.1"/>
</dbReference>
<dbReference type="InterPro" id="IPR025110">
    <property type="entry name" value="AMP-bd_C"/>
</dbReference>
<sequence>MSERRTLYDWFAVSADTYPDLPALEIGAASLTYAELSATASHVAARLLALLGGERPHRVGLLAGRTVLAYAGYLAVQRLGATVVPLGPSFPAERNARIARAAQLDAVIADPGADPPMLDRPVLTLTDAQLSASLSSPPFVLPTDVDRAANARPEQLAYILFTSGSTGVPKGVPIRHRNICAYLHHVVPRYEAGPGARLSQSFDLTFDPSVFDMFTAWGSGATLVVPTRGDLLSPVRFINRRAITHWNSVPSVISIAKRLKALRPGTMPALRRSMFCGEPLTLQQAEAWQRAAPASTVENAYGPTELTVTCTAYRLPAERSQWPKTANGTVPVGTSYPALEIRIQDGELCVRGPQRFSGYLDPANNAGPFLTPEGEPYDPATELTDAHWYRTGDRVRRMPGGDLLHLGRLDQQVQVHGYRVELAEVEAALRAQPGALDAVVTPVTGTDGSIELAAACSAAPGSEEALRKGLQQYLPAYMIPATLTVMEALPLNANGKVDRAAVGDILNQAVSPS</sequence>
<dbReference type="Proteomes" id="UP001057702">
    <property type="component" value="Unassembled WGS sequence"/>
</dbReference>
<proteinExistence type="predicted"/>
<dbReference type="Gene3D" id="3.40.50.12780">
    <property type="entry name" value="N-terminal domain of ligase-like"/>
    <property type="match status" value="1"/>
</dbReference>
<dbReference type="InterPro" id="IPR042099">
    <property type="entry name" value="ANL_N_sf"/>
</dbReference>
<gene>
    <name evidence="3" type="ORF">NGB36_10785</name>
</gene>
<dbReference type="InterPro" id="IPR045851">
    <property type="entry name" value="AMP-bd_C_sf"/>
</dbReference>
<dbReference type="PANTHER" id="PTHR45527">
    <property type="entry name" value="NONRIBOSOMAL PEPTIDE SYNTHETASE"/>
    <property type="match status" value="1"/>
</dbReference>
<organism evidence="3 4">
    <name type="scientific">Streptomyces humicola</name>
    <dbReference type="NCBI Taxonomy" id="2953240"/>
    <lineage>
        <taxon>Bacteria</taxon>
        <taxon>Bacillati</taxon>
        <taxon>Actinomycetota</taxon>
        <taxon>Actinomycetes</taxon>
        <taxon>Kitasatosporales</taxon>
        <taxon>Streptomycetaceae</taxon>
        <taxon>Streptomyces</taxon>
    </lineage>
</organism>
<keyword evidence="4" id="KW-1185">Reference proteome</keyword>